<proteinExistence type="predicted"/>
<dbReference type="EMBL" id="QAIC01000033">
    <property type="protein sequence ID" value="MDN4573124.1"/>
    <property type="molecule type" value="Genomic_DNA"/>
</dbReference>
<evidence type="ECO:0000313" key="4">
    <source>
        <dbReference type="Proteomes" id="UP001172791"/>
    </source>
</evidence>
<dbReference type="Proteomes" id="UP001172791">
    <property type="component" value="Unassembled WGS sequence"/>
</dbReference>
<comment type="caution">
    <text evidence="1">The sequence shown here is derived from an EMBL/GenBank/DDBJ whole genome shotgun (WGS) entry which is preliminary data.</text>
</comment>
<organism evidence="1 4">
    <name type="scientific">Pandoraea cepalis</name>
    <dbReference type="NCBI Taxonomy" id="2508294"/>
    <lineage>
        <taxon>Bacteria</taxon>
        <taxon>Pseudomonadati</taxon>
        <taxon>Pseudomonadota</taxon>
        <taxon>Betaproteobacteria</taxon>
        <taxon>Burkholderiales</taxon>
        <taxon>Burkholderiaceae</taxon>
        <taxon>Pandoraea</taxon>
    </lineage>
</organism>
<reference evidence="1" key="1">
    <citation type="submission" date="2018-04" db="EMBL/GenBank/DDBJ databases">
        <authorList>
            <person name="Jy Z."/>
        </authorList>
    </citation>
    <scope>NUCLEOTIDE SEQUENCE</scope>
    <source>
        <strain evidence="2">AS13</strain>
        <strain evidence="1">LA18</strain>
    </source>
</reference>
<name>A0AAW7MK99_9BURK</name>
<evidence type="ECO:0000313" key="2">
    <source>
        <dbReference type="EMBL" id="MDN4577929.1"/>
    </source>
</evidence>
<dbReference type="InterPro" id="IPR008517">
    <property type="entry name" value="GNA1162-like"/>
</dbReference>
<evidence type="ECO:0000313" key="1">
    <source>
        <dbReference type="EMBL" id="MDN4573124.1"/>
    </source>
</evidence>
<gene>
    <name evidence="1" type="ORF">DBA34_07620</name>
    <name evidence="2" type="ORF">DBB29_07345</name>
</gene>
<dbReference type="AlphaFoldDB" id="A0AAW7MK99"/>
<dbReference type="Pfam" id="PF05643">
    <property type="entry name" value="GNA1162-like"/>
    <property type="match status" value="1"/>
</dbReference>
<dbReference type="Proteomes" id="UP001172788">
    <property type="component" value="Unassembled WGS sequence"/>
</dbReference>
<dbReference type="EMBL" id="QAID01000034">
    <property type="protein sequence ID" value="MDN4577929.1"/>
    <property type="molecule type" value="Genomic_DNA"/>
</dbReference>
<keyword evidence="3" id="KW-1185">Reference proteome</keyword>
<protein>
    <submittedName>
        <fullName evidence="1">Uncharacterized protein</fullName>
    </submittedName>
</protein>
<accession>A0AAW7MK99</accession>
<sequence length="128" mass="13782">MARVPAVLGHTDLLNCSLTREWRKRRAGFTVGHDNTPIESTRGKPCECIAKRHLALGAAARIPPSTHRHDDESFRQNGLTVAGAIKQIVNRVSNAGYTVAGTANARLLSAGHANGLLYGPRSPRYGTD</sequence>
<evidence type="ECO:0000313" key="3">
    <source>
        <dbReference type="Proteomes" id="UP001172788"/>
    </source>
</evidence>